<gene>
    <name evidence="1" type="ORF">VICG_01224</name>
</gene>
<name>L2GMK3_VITCO</name>
<dbReference type="EMBL" id="JH370139">
    <property type="protein sequence ID" value="ELA41720.1"/>
    <property type="molecule type" value="Genomic_DNA"/>
</dbReference>
<dbReference type="InParanoid" id="L2GMK3"/>
<accession>L2GMK3</accession>
<organism evidence="1 2">
    <name type="scientific">Vittaforma corneae (strain ATCC 50505)</name>
    <name type="common">Microsporidian parasite</name>
    <name type="synonym">Nosema corneum</name>
    <dbReference type="NCBI Taxonomy" id="993615"/>
    <lineage>
        <taxon>Eukaryota</taxon>
        <taxon>Fungi</taxon>
        <taxon>Fungi incertae sedis</taxon>
        <taxon>Microsporidia</taxon>
        <taxon>Nosematidae</taxon>
        <taxon>Vittaforma</taxon>
    </lineage>
</organism>
<sequence>MNTVNKIVEIFQVLKTSIEDDMSIYELVIKMKREYSNALNKNTERLMSKNRASSGLLIYTSLKFVQEEWSQSEIICTFLQSNPLDSSKILHQKICGDLRKFQENLKNFYDQDKALCENIHKEQCRNANDTNASGLKEQLSLLSIEEQRNELILQNLPALKANIEMAVKSINECISALDNEYKRLHLFVNNLLKNQQSKFEYPSLALDKWDNINFQKFKTLLENELKIDDACRAKPQYILKEDVRIKEGWGSWECGVFILYPRSIVITETGDVDDMKTATGNVREYKLAITDMSPIGTLTLKLTCKNQGVISYLLGLNLTIVEFSSQSSRDRVIGHLNSTVA</sequence>
<dbReference type="AlphaFoldDB" id="L2GMK3"/>
<evidence type="ECO:0000313" key="1">
    <source>
        <dbReference type="EMBL" id="ELA41720.1"/>
    </source>
</evidence>
<dbReference type="HOGENOM" id="CLU_814325_0_0_1"/>
<dbReference type="VEuPathDB" id="MicrosporidiaDB:VICG_01224"/>
<dbReference type="RefSeq" id="XP_007604670.1">
    <property type="nucleotide sequence ID" value="XM_007604608.1"/>
</dbReference>
<evidence type="ECO:0000313" key="2">
    <source>
        <dbReference type="Proteomes" id="UP000011082"/>
    </source>
</evidence>
<dbReference type="GeneID" id="19881935"/>
<keyword evidence="2" id="KW-1185">Reference proteome</keyword>
<proteinExistence type="predicted"/>
<dbReference type="Proteomes" id="UP000011082">
    <property type="component" value="Unassembled WGS sequence"/>
</dbReference>
<reference evidence="2" key="1">
    <citation type="submission" date="2011-05" db="EMBL/GenBank/DDBJ databases">
        <title>The genome sequence of Vittaforma corneae strain ATCC 50505.</title>
        <authorList>
            <consortium name="The Broad Institute Genome Sequencing Platform"/>
            <person name="Cuomo C."/>
            <person name="Didier E."/>
            <person name="Bowers L."/>
            <person name="Young S.K."/>
            <person name="Zeng Q."/>
            <person name="Gargeya S."/>
            <person name="Fitzgerald M."/>
            <person name="Haas B."/>
            <person name="Abouelleil A."/>
            <person name="Alvarado L."/>
            <person name="Arachchi H.M."/>
            <person name="Berlin A."/>
            <person name="Chapman S.B."/>
            <person name="Gearin G."/>
            <person name="Goldberg J."/>
            <person name="Griggs A."/>
            <person name="Gujja S."/>
            <person name="Hansen M."/>
            <person name="Heiman D."/>
            <person name="Howarth C."/>
            <person name="Larimer J."/>
            <person name="Lui A."/>
            <person name="MacDonald P.J.P."/>
            <person name="McCowen C."/>
            <person name="Montmayeur A."/>
            <person name="Murphy C."/>
            <person name="Neiman D."/>
            <person name="Pearson M."/>
            <person name="Priest M."/>
            <person name="Roberts A."/>
            <person name="Saif S."/>
            <person name="Shea T."/>
            <person name="Sisk P."/>
            <person name="Stolte C."/>
            <person name="Sykes S."/>
            <person name="Wortman J."/>
            <person name="Nusbaum C."/>
            <person name="Birren B."/>
        </authorList>
    </citation>
    <scope>NUCLEOTIDE SEQUENCE [LARGE SCALE GENOMIC DNA]</scope>
    <source>
        <strain evidence="2">ATCC 50505</strain>
    </source>
</reference>
<protein>
    <submittedName>
        <fullName evidence="1">Uncharacterized protein</fullName>
    </submittedName>
</protein>